<dbReference type="PIRSF" id="PIRSF000350">
    <property type="entry name" value="Mercury_reductase_MerA"/>
    <property type="match status" value="1"/>
</dbReference>
<feature type="binding site" evidence="12">
    <location>
        <position position="54"/>
    </location>
    <ligand>
        <name>FAD</name>
        <dbReference type="ChEBI" id="CHEBI:57692"/>
    </ligand>
</feature>
<keyword evidence="7 12" id="KW-0520">NAD</keyword>
<dbReference type="InterPro" id="IPR006258">
    <property type="entry name" value="Lipoamide_DH"/>
</dbReference>
<dbReference type="InterPro" id="IPR016156">
    <property type="entry name" value="FAD/NAD-linked_Rdtase_dimer_sf"/>
</dbReference>
<evidence type="ECO:0000256" key="12">
    <source>
        <dbReference type="PIRSR" id="PIRSR000350-3"/>
    </source>
</evidence>
<organism evidence="17 18">
    <name type="scientific">Mycoplasmoides gallisepticum (strain R(low / passage 15 / clone 2))</name>
    <name type="common">Mycoplasma gallisepticum</name>
    <dbReference type="NCBI Taxonomy" id="710127"/>
    <lineage>
        <taxon>Bacteria</taxon>
        <taxon>Bacillati</taxon>
        <taxon>Mycoplasmatota</taxon>
        <taxon>Mycoplasmoidales</taxon>
        <taxon>Mycoplasmoidaceae</taxon>
        <taxon>Mycoplasmoides</taxon>
    </lineage>
</organism>
<dbReference type="PANTHER" id="PTHR22912:SF160">
    <property type="entry name" value="DIHYDROLIPOYL DEHYDROGENASE"/>
    <property type="match status" value="1"/>
</dbReference>
<keyword evidence="18" id="KW-1185">Reference proteome</keyword>
<dbReference type="SUPFAM" id="SSF55424">
    <property type="entry name" value="FAD/NAD-linked reductases, dimerisation (C-terminal) domain"/>
    <property type="match status" value="1"/>
</dbReference>
<dbReference type="InterPro" id="IPR023753">
    <property type="entry name" value="FAD/NAD-binding_dom"/>
</dbReference>
<keyword evidence="4 14" id="KW-0285">Flavoprotein</keyword>
<dbReference type="PANTHER" id="PTHR22912">
    <property type="entry name" value="DISULFIDE OXIDOREDUCTASE"/>
    <property type="match status" value="1"/>
</dbReference>
<feature type="binding site" evidence="12">
    <location>
        <begin position="186"/>
        <end position="193"/>
    </location>
    <ligand>
        <name>NAD(+)</name>
        <dbReference type="ChEBI" id="CHEBI:57540"/>
    </ligand>
</feature>
<evidence type="ECO:0000256" key="8">
    <source>
        <dbReference type="ARBA" id="ARBA00023157"/>
    </source>
</evidence>
<evidence type="ECO:0000256" key="6">
    <source>
        <dbReference type="ARBA" id="ARBA00023002"/>
    </source>
</evidence>
<comment type="similarity">
    <text evidence="1 14">Belongs to the class-I pyridine nucleotide-disulfide oxidoreductase family.</text>
</comment>
<dbReference type="Pfam" id="PF02852">
    <property type="entry name" value="Pyr_redox_dim"/>
    <property type="match status" value="1"/>
</dbReference>
<accession>Q7NB01</accession>
<dbReference type="InterPro" id="IPR001100">
    <property type="entry name" value="Pyr_nuc-diS_OxRdtase"/>
</dbReference>
<keyword evidence="5 12" id="KW-0274">FAD</keyword>
<evidence type="ECO:0000256" key="1">
    <source>
        <dbReference type="ARBA" id="ARBA00007532"/>
    </source>
</evidence>
<dbReference type="InterPro" id="IPR050151">
    <property type="entry name" value="Class-I_Pyr_Nuc-Dis_Oxidored"/>
</dbReference>
<evidence type="ECO:0000256" key="5">
    <source>
        <dbReference type="ARBA" id="ARBA00022827"/>
    </source>
</evidence>
<dbReference type="GO" id="GO:0050660">
    <property type="term" value="F:flavin adenine dinucleotide binding"/>
    <property type="evidence" value="ECO:0007669"/>
    <property type="project" value="InterPro"/>
</dbReference>
<dbReference type="Gene3D" id="3.50.50.60">
    <property type="entry name" value="FAD/NAD(P)-binding domain"/>
    <property type="match status" value="2"/>
</dbReference>
<keyword evidence="6 14" id="KW-0560">Oxidoreductase</keyword>
<dbReference type="OrthoDB" id="9807946at2"/>
<evidence type="ECO:0000256" key="13">
    <source>
        <dbReference type="PIRSR" id="PIRSR000350-4"/>
    </source>
</evidence>
<feature type="disulfide bond" description="Redox-active" evidence="13">
    <location>
        <begin position="45"/>
        <end position="50"/>
    </location>
</feature>
<dbReference type="EC" id="1.8.1.4" evidence="2 14"/>
<feature type="active site" description="Proton acceptor" evidence="11">
    <location>
        <position position="444"/>
    </location>
</feature>
<evidence type="ECO:0000259" key="16">
    <source>
        <dbReference type="Pfam" id="PF07992"/>
    </source>
</evidence>
<feature type="binding site" evidence="12">
    <location>
        <position position="311"/>
    </location>
    <ligand>
        <name>FAD</name>
        <dbReference type="ChEBI" id="CHEBI:57692"/>
    </ligand>
</feature>
<sequence length="467" mass="51011">MVLNMYNYDLIVIGAGPGGYVAGEHAAKNGLKTLVIERGTYGGVCLNVGCIPTKTLLQSSKVKHYIEKAAEYGLDLVNNQLSVNWANILKRKEAVVNKLVNGVKTILKVAKADTIVGEARIVDGHTVTVNNQTFYITTKDIIVATGSSPRKLPLPGFDQGRAEGVIIESTKALELPQIPQSLVVIGGGVIGIEFAMLYASLGTKVTILQAVDRLCELLDQDASDFIAKRMKSLGVNVVYNAKILGYQNNAIIYEDNGTAYQLPSQYILESVGRVVNDQVFGSFNVARDDRNRIKLNDKLQTSTDSIYVIGDAAGQIMLAHYAYHQALYAVDTILNRKTKKLSSLTTPGCIYTYPEIATIGYTEQQLKEKNIEYVVSKMPMAVNGKAIADGSTEGFIKFMFGKKYGEILGCVLIASTASDMISEIALAMENELTVFELEQAIHPHPTIAEIISECAKQAIYNHFNKKH</sequence>
<dbReference type="AlphaFoldDB" id="Q7NB01"/>
<feature type="domain" description="FAD/NAD(P)-binding" evidence="16">
    <location>
        <begin position="8"/>
        <end position="326"/>
    </location>
</feature>
<feature type="binding site" evidence="12">
    <location>
        <begin position="145"/>
        <end position="147"/>
    </location>
    <ligand>
        <name>FAD</name>
        <dbReference type="ChEBI" id="CHEBI:57692"/>
    </ligand>
</feature>
<dbReference type="Gene3D" id="3.30.390.30">
    <property type="match status" value="1"/>
</dbReference>
<dbReference type="Proteomes" id="UP000001418">
    <property type="component" value="Chromosome"/>
</dbReference>
<evidence type="ECO:0000256" key="2">
    <source>
        <dbReference type="ARBA" id="ARBA00012608"/>
    </source>
</evidence>
<comment type="cofactor">
    <cofactor evidence="12 14">
        <name>FAD</name>
        <dbReference type="ChEBI" id="CHEBI:57692"/>
    </cofactor>
    <text evidence="12 14">Binds 1 FAD per subunit.</text>
</comment>
<feature type="domain" description="Pyridine nucleotide-disulphide oxidoreductase dimerisation" evidence="15">
    <location>
        <begin position="346"/>
        <end position="453"/>
    </location>
</feature>
<dbReference type="EMBL" id="AE015450">
    <property type="protein sequence ID" value="AAP56832.1"/>
    <property type="molecule type" value="Genomic_DNA"/>
</dbReference>
<dbReference type="HOGENOM" id="CLU_016755_0_3_14"/>
<protein>
    <recommendedName>
        <fullName evidence="3 14">Dihydrolipoyl dehydrogenase</fullName>
        <ecNumber evidence="2 14">1.8.1.4</ecNumber>
    </recommendedName>
</protein>
<dbReference type="InterPro" id="IPR012999">
    <property type="entry name" value="Pyr_OxRdtase_I_AS"/>
</dbReference>
<dbReference type="NCBIfam" id="TIGR01350">
    <property type="entry name" value="lipoamide_DH"/>
    <property type="match status" value="1"/>
</dbReference>
<dbReference type="GO" id="GO:0006103">
    <property type="term" value="P:2-oxoglutarate metabolic process"/>
    <property type="evidence" value="ECO:0007669"/>
    <property type="project" value="TreeGrafter"/>
</dbReference>
<dbReference type="PRINTS" id="PR00368">
    <property type="entry name" value="FADPNR"/>
</dbReference>
<reference evidence="17 18" key="1">
    <citation type="journal article" date="2003" name="Microbiology">
        <title>The complete genome sequence of the avian pathogen Mycoplasma gallisepticum strain R(low).</title>
        <authorList>
            <person name="Papazisi L."/>
            <person name="Gorton T.S."/>
            <person name="Kutish G."/>
            <person name="Markham P.F."/>
            <person name="Browning G.F."/>
            <person name="Nguyen D.K."/>
            <person name="Swartzell S."/>
            <person name="Madan A."/>
            <person name="Mahairas G."/>
            <person name="Geary S.J."/>
        </authorList>
    </citation>
    <scope>NUCLEOTIDE SEQUENCE [LARGE SCALE GENOMIC DNA]</scope>
    <source>
        <strain evidence="18">R(low / passage 15 / clone 2)</strain>
    </source>
</reference>
<comment type="catalytic activity">
    <reaction evidence="10 14">
        <text>N(6)-[(R)-dihydrolipoyl]-L-lysyl-[protein] + NAD(+) = N(6)-[(R)-lipoyl]-L-lysyl-[protein] + NADH + H(+)</text>
        <dbReference type="Rhea" id="RHEA:15045"/>
        <dbReference type="Rhea" id="RHEA-COMP:10474"/>
        <dbReference type="Rhea" id="RHEA-COMP:10475"/>
        <dbReference type="ChEBI" id="CHEBI:15378"/>
        <dbReference type="ChEBI" id="CHEBI:57540"/>
        <dbReference type="ChEBI" id="CHEBI:57945"/>
        <dbReference type="ChEBI" id="CHEBI:83099"/>
        <dbReference type="ChEBI" id="CHEBI:83100"/>
        <dbReference type="EC" id="1.8.1.4"/>
    </reaction>
</comment>
<evidence type="ECO:0000256" key="3">
    <source>
        <dbReference type="ARBA" id="ARBA00016961"/>
    </source>
</evidence>
<feature type="binding site" evidence="12">
    <location>
        <position position="272"/>
    </location>
    <ligand>
        <name>NAD(+)</name>
        <dbReference type="ChEBI" id="CHEBI:57540"/>
    </ligand>
</feature>
<dbReference type="GO" id="GO:0004148">
    <property type="term" value="F:dihydrolipoyl dehydrogenase (NADH) activity"/>
    <property type="evidence" value="ECO:0007669"/>
    <property type="project" value="UniProtKB-EC"/>
</dbReference>
<dbReference type="FunFam" id="3.30.390.30:FF:000001">
    <property type="entry name" value="Dihydrolipoyl dehydrogenase"/>
    <property type="match status" value="1"/>
</dbReference>
<evidence type="ECO:0000256" key="11">
    <source>
        <dbReference type="PIRSR" id="PIRSR000350-2"/>
    </source>
</evidence>
<evidence type="ECO:0000256" key="7">
    <source>
        <dbReference type="ARBA" id="ARBA00023027"/>
    </source>
</evidence>
<name>Q7NB01_MYCGA</name>
<dbReference type="InterPro" id="IPR036188">
    <property type="entry name" value="FAD/NAD-bd_sf"/>
</dbReference>
<evidence type="ECO:0000256" key="4">
    <source>
        <dbReference type="ARBA" id="ARBA00022630"/>
    </source>
</evidence>
<evidence type="ECO:0000259" key="15">
    <source>
        <dbReference type="Pfam" id="PF02852"/>
    </source>
</evidence>
<keyword evidence="8" id="KW-1015">Disulfide bond</keyword>
<evidence type="ECO:0000256" key="10">
    <source>
        <dbReference type="ARBA" id="ARBA00049187"/>
    </source>
</evidence>
<dbReference type="PRINTS" id="PR00411">
    <property type="entry name" value="PNDRDTASEI"/>
</dbReference>
<dbReference type="SUPFAM" id="SSF51905">
    <property type="entry name" value="FAD/NAD(P)-binding domain"/>
    <property type="match status" value="1"/>
</dbReference>
<dbReference type="PROSITE" id="PS00076">
    <property type="entry name" value="PYRIDINE_REDOX_1"/>
    <property type="match status" value="1"/>
</dbReference>
<evidence type="ECO:0000313" key="18">
    <source>
        <dbReference type="Proteomes" id="UP000001418"/>
    </source>
</evidence>
<keyword evidence="17" id="KW-0670">Pyruvate</keyword>
<evidence type="ECO:0000313" key="17">
    <source>
        <dbReference type="EMBL" id="AAP56832.1"/>
    </source>
</evidence>
<keyword evidence="9 14" id="KW-0676">Redox-active center</keyword>
<evidence type="ECO:0000256" key="14">
    <source>
        <dbReference type="RuleBase" id="RU003692"/>
    </source>
</evidence>
<dbReference type="InterPro" id="IPR004099">
    <property type="entry name" value="Pyr_nucl-diS_OxRdtase_dimer"/>
</dbReference>
<dbReference type="KEGG" id="mga:MGA_0161"/>
<proteinExistence type="inferred from homology"/>
<feature type="binding site" evidence="12">
    <location>
        <begin position="317"/>
        <end position="320"/>
    </location>
    <ligand>
        <name>FAD</name>
        <dbReference type="ChEBI" id="CHEBI:57692"/>
    </ligand>
</feature>
<comment type="miscellaneous">
    <text evidence="14">The active site is a redox-active disulfide bond.</text>
</comment>
<gene>
    <name evidence="17" type="primary">lpd</name>
    <name evidence="17" type="ORF">MGA_0161</name>
</gene>
<evidence type="ECO:0000256" key="9">
    <source>
        <dbReference type="ARBA" id="ARBA00023284"/>
    </source>
</evidence>
<dbReference type="Pfam" id="PF07992">
    <property type="entry name" value="Pyr_redox_2"/>
    <property type="match status" value="1"/>
</dbReference>
<keyword evidence="12" id="KW-0547">Nucleotide-binding</keyword>